<feature type="signal peptide" evidence="1">
    <location>
        <begin position="1"/>
        <end position="19"/>
    </location>
</feature>
<feature type="chain" id="PRO_5003284262" evidence="1">
    <location>
        <begin position="20"/>
        <end position="63"/>
    </location>
</feature>
<evidence type="ECO:0000256" key="1">
    <source>
        <dbReference type="SAM" id="SignalP"/>
    </source>
</evidence>
<dbReference type="InterPro" id="IPR048207">
    <property type="entry name" value="HprT-like"/>
</dbReference>
<evidence type="ECO:0000313" key="2">
    <source>
        <dbReference type="EMBL" id="ADZ90337.1"/>
    </source>
</evidence>
<dbReference type="STRING" id="717774.Marme_1062"/>
<keyword evidence="3" id="KW-1185">Reference proteome</keyword>
<proteinExistence type="predicted"/>
<accession>F2JTB9</accession>
<keyword evidence="1" id="KW-0732">Signal</keyword>
<dbReference type="RefSeq" id="WP_013660242.1">
    <property type="nucleotide sequence ID" value="NC_015276.1"/>
</dbReference>
<dbReference type="KEGG" id="mme:Marme_1062"/>
<evidence type="ECO:0000313" key="3">
    <source>
        <dbReference type="Proteomes" id="UP000001062"/>
    </source>
</evidence>
<protein>
    <submittedName>
        <fullName evidence="2">Uncharacterized protein</fullName>
    </submittedName>
</protein>
<dbReference type="HOGENOM" id="CLU_2880612_0_0_6"/>
<dbReference type="NCBIfam" id="NF041532">
    <property type="entry name" value="HprT"/>
    <property type="match status" value="1"/>
</dbReference>
<dbReference type="PROSITE" id="PS51257">
    <property type="entry name" value="PROKAR_LIPOPROTEIN"/>
    <property type="match status" value="1"/>
</dbReference>
<dbReference type="Proteomes" id="UP000001062">
    <property type="component" value="Chromosome"/>
</dbReference>
<organism evidence="2 3">
    <name type="scientific">Marinomonas mediterranea (strain ATCC 700492 / JCM 21426 / NBRC 103028 / MMB-1)</name>
    <dbReference type="NCBI Taxonomy" id="717774"/>
    <lineage>
        <taxon>Bacteria</taxon>
        <taxon>Pseudomonadati</taxon>
        <taxon>Pseudomonadota</taxon>
        <taxon>Gammaproteobacteria</taxon>
        <taxon>Oceanospirillales</taxon>
        <taxon>Oceanospirillaceae</taxon>
        <taxon>Marinomonas</taxon>
    </lineage>
</organism>
<dbReference type="AlphaFoldDB" id="F2JTB9"/>
<gene>
    <name evidence="2" type="ordered locus">Marme_1062</name>
</gene>
<sequence precursor="true">MRYLLICLTLLLLAGCSSLSGNQCGISDCNRPISTHENLVIWWGTGMRSNLEKDTTEYALVPR</sequence>
<dbReference type="EMBL" id="CP002583">
    <property type="protein sequence ID" value="ADZ90337.1"/>
    <property type="molecule type" value="Genomic_DNA"/>
</dbReference>
<name>F2JTB9_MARM1</name>
<reference evidence="2 3" key="1">
    <citation type="journal article" date="2012" name="Stand. Genomic Sci.">
        <title>Complete genome sequence of the melanogenic marine bacterium Marinomonas mediterranea type strain (MMB-1(T)).</title>
        <authorList>
            <person name="Lucas-Elio P."/>
            <person name="Goodwin L."/>
            <person name="Woyke T."/>
            <person name="Pitluck S."/>
            <person name="Nolan M."/>
            <person name="Kyrpides N.C."/>
            <person name="Detter J.C."/>
            <person name="Copeland A."/>
            <person name="Teshima H."/>
            <person name="Bruce D."/>
            <person name="Detter C."/>
            <person name="Tapia R."/>
            <person name="Han S."/>
            <person name="Land M.L."/>
            <person name="Ivanova N."/>
            <person name="Mikhailova N."/>
            <person name="Johnston A.W."/>
            <person name="Sanchez-Amat A."/>
        </authorList>
    </citation>
    <scope>NUCLEOTIDE SEQUENCE [LARGE SCALE GENOMIC DNA]</scope>
    <source>
        <strain evidence="3">ATCC 700492 / JCM 21426 / NBRC 103028 / MMB-1</strain>
    </source>
</reference>